<keyword evidence="1" id="KW-0812">Transmembrane</keyword>
<organism evidence="2 3">
    <name type="scientific">Paxillus rubicundulus Ve08.2h10</name>
    <dbReference type="NCBI Taxonomy" id="930991"/>
    <lineage>
        <taxon>Eukaryota</taxon>
        <taxon>Fungi</taxon>
        <taxon>Dikarya</taxon>
        <taxon>Basidiomycota</taxon>
        <taxon>Agaricomycotina</taxon>
        <taxon>Agaricomycetes</taxon>
        <taxon>Agaricomycetidae</taxon>
        <taxon>Boletales</taxon>
        <taxon>Paxilineae</taxon>
        <taxon>Paxillaceae</taxon>
        <taxon>Paxillus</taxon>
    </lineage>
</organism>
<sequence length="106" mass="11915">MKHTFQASLPASPPLRPLDIHHAVTFMCLAYGDLALTILVASYDWLAYPDYFPLDPLYLTALCPGFLRAAIARQRELSCTCGTSVNYSKYDSSPRCPRIQQRPPHT</sequence>
<dbReference type="AlphaFoldDB" id="A0A0D0DRV1"/>
<feature type="non-terminal residue" evidence="2">
    <location>
        <position position="1"/>
    </location>
</feature>
<reference evidence="3" key="2">
    <citation type="submission" date="2015-01" db="EMBL/GenBank/DDBJ databases">
        <title>Evolutionary Origins and Diversification of the Mycorrhizal Mutualists.</title>
        <authorList>
            <consortium name="DOE Joint Genome Institute"/>
            <consortium name="Mycorrhizal Genomics Consortium"/>
            <person name="Kohler A."/>
            <person name="Kuo A."/>
            <person name="Nagy L.G."/>
            <person name="Floudas D."/>
            <person name="Copeland A."/>
            <person name="Barry K.W."/>
            <person name="Cichocki N."/>
            <person name="Veneault-Fourrey C."/>
            <person name="LaButti K."/>
            <person name="Lindquist E.A."/>
            <person name="Lipzen A."/>
            <person name="Lundell T."/>
            <person name="Morin E."/>
            <person name="Murat C."/>
            <person name="Riley R."/>
            <person name="Ohm R."/>
            <person name="Sun H."/>
            <person name="Tunlid A."/>
            <person name="Henrissat B."/>
            <person name="Grigoriev I.V."/>
            <person name="Hibbett D.S."/>
            <person name="Martin F."/>
        </authorList>
    </citation>
    <scope>NUCLEOTIDE SEQUENCE [LARGE SCALE GENOMIC DNA]</scope>
    <source>
        <strain evidence="3">Ve08.2h10</strain>
    </source>
</reference>
<evidence type="ECO:0000256" key="1">
    <source>
        <dbReference type="SAM" id="Phobius"/>
    </source>
</evidence>
<dbReference type="InParanoid" id="A0A0D0DRV1"/>
<accession>A0A0D0DRV1</accession>
<keyword evidence="1" id="KW-0472">Membrane</keyword>
<dbReference type="EMBL" id="KN825617">
    <property type="protein sequence ID" value="KIK82560.1"/>
    <property type="molecule type" value="Genomic_DNA"/>
</dbReference>
<reference evidence="2 3" key="1">
    <citation type="submission" date="2014-04" db="EMBL/GenBank/DDBJ databases">
        <authorList>
            <consortium name="DOE Joint Genome Institute"/>
            <person name="Kuo A."/>
            <person name="Kohler A."/>
            <person name="Jargeat P."/>
            <person name="Nagy L.G."/>
            <person name="Floudas D."/>
            <person name="Copeland A."/>
            <person name="Barry K.W."/>
            <person name="Cichocki N."/>
            <person name="Veneault-Fourrey C."/>
            <person name="LaButti K."/>
            <person name="Lindquist E.A."/>
            <person name="Lipzen A."/>
            <person name="Lundell T."/>
            <person name="Morin E."/>
            <person name="Murat C."/>
            <person name="Sun H."/>
            <person name="Tunlid A."/>
            <person name="Henrissat B."/>
            <person name="Grigoriev I.V."/>
            <person name="Hibbett D.S."/>
            <person name="Martin F."/>
            <person name="Nordberg H.P."/>
            <person name="Cantor M.N."/>
            <person name="Hua S.X."/>
        </authorList>
    </citation>
    <scope>NUCLEOTIDE SEQUENCE [LARGE SCALE GENOMIC DNA]</scope>
    <source>
        <strain evidence="2 3">Ve08.2h10</strain>
    </source>
</reference>
<keyword evidence="3" id="KW-1185">Reference proteome</keyword>
<evidence type="ECO:0000313" key="2">
    <source>
        <dbReference type="EMBL" id="KIK82560.1"/>
    </source>
</evidence>
<evidence type="ECO:0000313" key="3">
    <source>
        <dbReference type="Proteomes" id="UP000054538"/>
    </source>
</evidence>
<dbReference type="Proteomes" id="UP000054538">
    <property type="component" value="Unassembled WGS sequence"/>
</dbReference>
<name>A0A0D0DRV1_9AGAM</name>
<dbReference type="HOGENOM" id="CLU_2229572_0_0_1"/>
<feature type="transmembrane region" description="Helical" evidence="1">
    <location>
        <begin position="20"/>
        <end position="41"/>
    </location>
</feature>
<protein>
    <submittedName>
        <fullName evidence="2">Uncharacterized protein</fullName>
    </submittedName>
</protein>
<gene>
    <name evidence="2" type="ORF">PAXRUDRAFT_832180</name>
</gene>
<keyword evidence="1" id="KW-1133">Transmembrane helix</keyword>
<proteinExistence type="predicted"/>